<evidence type="ECO:0000256" key="2">
    <source>
        <dbReference type="SAM" id="Phobius"/>
    </source>
</evidence>
<comment type="caution">
    <text evidence="3">The sequence shown here is derived from an EMBL/GenBank/DDBJ whole genome shotgun (WGS) entry which is preliminary data.</text>
</comment>
<protein>
    <recommendedName>
        <fullName evidence="4">Bacterial Ig-like domain-containing protein</fullName>
    </recommendedName>
</protein>
<feature type="region of interest" description="Disordered" evidence="1">
    <location>
        <begin position="589"/>
        <end position="686"/>
    </location>
</feature>
<sequence>MTLGSGGFASGGGSGGGAIYFEIGGNSVINGDIDASANDAVAVGSARGSGGSGGSIFIKADSISGSGNILANGGAGIQYSGGGSGGRIALYGDVTSFPSNQISAVGGAHGGSGGQDGETGTIFIYNVATGDVTASNDVTFEATQGLSPDGSFRDDGVYYFNNFTVSDNATVTIASYYSDENDGRGVTLNIAGNLTVESGSTISADEQGFSGSVGAGKGLGSGNVSGSGASYGGLGGPSYNLIAPGSVYGSESASYPYMLGSGGGAGHSGVGGSGGGAITLRVMGDVVVDGEISADGGVGSGGFSSWRPGGGSGGSIFIVCSSISGTGTIVASGGDGLGDVNFGSGGGGGGRISIVYSTSQNMSTGNITAPGGAGGGGVAARNGSSGTVNITQRTLPAANFSLKNPNNNSTQYTNTLDVTIEPVEEDVSQYSESGSGSNLVPAFYDSSWKNIENGVLLSAGEGEKTVGAWLKDADQLISSQVGQATITLDLTDPIVDVDEIADQTEQASATISGNISDALSGLDRATISTTQAQSIMGLRDNKYSVFSEELTIDESGNFEINWDLNPGENEITITAYDQAGNETSQTLNIYSSQTSPTPTPLLAPSPTSTAQPQDQAESNPSASSTATTSQEASSDSRVASDGEDIGGIALLPSDSASEITSEKEMLTGSNESTLDSEKRTSTQEKSAEKNKYFFMIAILILIAIILIALGIKKRMSSSAR</sequence>
<feature type="compositionally biased region" description="Low complexity" evidence="1">
    <location>
        <begin position="618"/>
        <end position="636"/>
    </location>
</feature>
<keyword evidence="2" id="KW-1133">Transmembrane helix</keyword>
<dbReference type="Pfam" id="PF09136">
    <property type="entry name" value="Glucodextran_B"/>
    <property type="match status" value="1"/>
</dbReference>
<feature type="compositionally biased region" description="Basic and acidic residues" evidence="1">
    <location>
        <begin position="675"/>
        <end position="686"/>
    </location>
</feature>
<keyword evidence="2" id="KW-0812">Transmembrane</keyword>
<feature type="transmembrane region" description="Helical" evidence="2">
    <location>
        <begin position="692"/>
        <end position="711"/>
    </location>
</feature>
<name>A0A1V5SC37_9BACT</name>
<evidence type="ECO:0000256" key="1">
    <source>
        <dbReference type="SAM" id="MobiDB-lite"/>
    </source>
</evidence>
<gene>
    <name evidence="3" type="ORF">BWY43_00828</name>
</gene>
<organism evidence="3">
    <name type="scientific">candidate division WS2 bacterium ADurb.Bin280</name>
    <dbReference type="NCBI Taxonomy" id="1852829"/>
    <lineage>
        <taxon>Bacteria</taxon>
        <taxon>candidate division WS2</taxon>
    </lineage>
</organism>
<dbReference type="InterPro" id="IPR013783">
    <property type="entry name" value="Ig-like_fold"/>
</dbReference>
<reference evidence="3" key="1">
    <citation type="submission" date="2017-02" db="EMBL/GenBank/DDBJ databases">
        <title>Delving into the versatile metabolic prowess of the omnipresent phylum Bacteroidetes.</title>
        <authorList>
            <person name="Nobu M.K."/>
            <person name="Mei R."/>
            <person name="Narihiro T."/>
            <person name="Kuroda K."/>
            <person name="Liu W.-T."/>
        </authorList>
    </citation>
    <scope>NUCLEOTIDE SEQUENCE</scope>
    <source>
        <strain evidence="3">ADurb.Bin280</strain>
    </source>
</reference>
<dbReference type="PANTHER" id="PTHR31513:SF2">
    <property type="entry name" value="MRAZ"/>
    <property type="match status" value="1"/>
</dbReference>
<dbReference type="AlphaFoldDB" id="A0A1V5SC37"/>
<proteinExistence type="predicted"/>
<dbReference type="PANTHER" id="PTHR31513">
    <property type="entry name" value="EPHRIN TYPE-B RECEPTOR"/>
    <property type="match status" value="1"/>
</dbReference>
<dbReference type="Proteomes" id="UP000485367">
    <property type="component" value="Unassembled WGS sequence"/>
</dbReference>
<dbReference type="EMBL" id="MWBO01000065">
    <property type="protein sequence ID" value="OQA51771.1"/>
    <property type="molecule type" value="Genomic_DNA"/>
</dbReference>
<dbReference type="Gene3D" id="2.60.40.10">
    <property type="entry name" value="Immunoglobulins"/>
    <property type="match status" value="1"/>
</dbReference>
<evidence type="ECO:0000313" key="3">
    <source>
        <dbReference type="EMBL" id="OQA51771.1"/>
    </source>
</evidence>
<keyword evidence="2" id="KW-0472">Membrane</keyword>
<evidence type="ECO:0008006" key="4">
    <source>
        <dbReference type="Google" id="ProtNLM"/>
    </source>
</evidence>
<accession>A0A1V5SC37</accession>